<comment type="caution">
    <text evidence="2">The sequence shown here is derived from an EMBL/GenBank/DDBJ whole genome shotgun (WGS) entry which is preliminary data.</text>
</comment>
<organism evidence="2 3">
    <name type="scientific">Lolium multiflorum</name>
    <name type="common">Italian ryegrass</name>
    <name type="synonym">Lolium perenne subsp. multiflorum</name>
    <dbReference type="NCBI Taxonomy" id="4521"/>
    <lineage>
        <taxon>Eukaryota</taxon>
        <taxon>Viridiplantae</taxon>
        <taxon>Streptophyta</taxon>
        <taxon>Embryophyta</taxon>
        <taxon>Tracheophyta</taxon>
        <taxon>Spermatophyta</taxon>
        <taxon>Magnoliopsida</taxon>
        <taxon>Liliopsida</taxon>
        <taxon>Poales</taxon>
        <taxon>Poaceae</taxon>
        <taxon>BOP clade</taxon>
        <taxon>Pooideae</taxon>
        <taxon>Poodae</taxon>
        <taxon>Poeae</taxon>
        <taxon>Poeae Chloroplast Group 2 (Poeae type)</taxon>
        <taxon>Loliodinae</taxon>
        <taxon>Loliinae</taxon>
        <taxon>Lolium</taxon>
    </lineage>
</organism>
<name>A0AAD8UX18_LOLMU</name>
<evidence type="ECO:0000313" key="2">
    <source>
        <dbReference type="EMBL" id="KAK1556091.1"/>
    </source>
</evidence>
<reference evidence="2" key="1">
    <citation type="submission" date="2023-07" db="EMBL/GenBank/DDBJ databases">
        <title>A chromosome-level genome assembly of Lolium multiflorum.</title>
        <authorList>
            <person name="Chen Y."/>
            <person name="Copetti D."/>
            <person name="Kolliker R."/>
            <person name="Studer B."/>
        </authorList>
    </citation>
    <scope>NUCLEOTIDE SEQUENCE</scope>
    <source>
        <strain evidence="2">02402/16</strain>
        <tissue evidence="2">Leaf</tissue>
    </source>
</reference>
<gene>
    <name evidence="2" type="ORF">QYE76_018981</name>
</gene>
<accession>A0AAD8UX18</accession>
<feature type="region of interest" description="Disordered" evidence="1">
    <location>
        <begin position="250"/>
        <end position="284"/>
    </location>
</feature>
<feature type="region of interest" description="Disordered" evidence="1">
    <location>
        <begin position="17"/>
        <end position="74"/>
    </location>
</feature>
<feature type="compositionally biased region" description="Polar residues" evidence="1">
    <location>
        <begin position="60"/>
        <end position="71"/>
    </location>
</feature>
<sequence length="284" mass="31946">MVQDVKTFHGRVREEREACAKGDDVTSSAGCHTRRSGATPDITDCHTERPGLRRPYIGANRTQSRDSSASTRWPLGISPDRCRLTRDAKLVNQKQKDGADIVSWREYEALRNEMRREFREQDEGLTDDIQKVTKKLDTTNETVNTIQEQVTDIQRSLQALQNPSNEIFAIDEINAQGPILHELPEDQRGKEVGHEAPPHLGRRAQLPTHDWCVGPLCSLPFRLLKASVANPGASRVNAYETFRRRAPALAESHLGDWSPPRHPASERESSPEDSSSPRITSEDE</sequence>
<dbReference type="Proteomes" id="UP001231189">
    <property type="component" value="Unassembled WGS sequence"/>
</dbReference>
<evidence type="ECO:0000256" key="1">
    <source>
        <dbReference type="SAM" id="MobiDB-lite"/>
    </source>
</evidence>
<dbReference type="EMBL" id="JAUUTY010001631">
    <property type="protein sequence ID" value="KAK1556091.1"/>
    <property type="molecule type" value="Genomic_DNA"/>
</dbReference>
<proteinExistence type="predicted"/>
<keyword evidence="3" id="KW-1185">Reference proteome</keyword>
<evidence type="ECO:0000313" key="3">
    <source>
        <dbReference type="Proteomes" id="UP001231189"/>
    </source>
</evidence>
<protein>
    <submittedName>
        <fullName evidence="2">Uncharacterized protein</fullName>
    </submittedName>
</protein>
<dbReference type="AlphaFoldDB" id="A0AAD8UX18"/>